<dbReference type="EMBL" id="CP013232">
    <property type="protein sequence ID" value="AMO96557.1"/>
    <property type="molecule type" value="Genomic_DNA"/>
</dbReference>
<evidence type="ECO:0008006" key="4">
    <source>
        <dbReference type="Google" id="ProtNLM"/>
    </source>
</evidence>
<dbReference type="PATRIC" id="fig|158899.10.peg.3908"/>
<protein>
    <recommendedName>
        <fullName evidence="4">Hok/gef family protein</fullName>
    </recommendedName>
</protein>
<evidence type="ECO:0000256" key="1">
    <source>
        <dbReference type="SAM" id="Phobius"/>
    </source>
</evidence>
<proteinExistence type="predicted"/>
<gene>
    <name evidence="2" type="ORF">CFter6_3940</name>
</gene>
<dbReference type="AlphaFoldDB" id="A0A127PFN8"/>
<dbReference type="Proteomes" id="UP000072421">
    <property type="component" value="Chromosome"/>
</dbReference>
<accession>A0A127PFN8</accession>
<keyword evidence="1" id="KW-0472">Membrane</keyword>
<reference evidence="2 3" key="1">
    <citation type="submission" date="2015-11" db="EMBL/GenBank/DDBJ databases">
        <title>Exploring the genomic traits of fungus-feeding bacterial genus Collimonas.</title>
        <authorList>
            <person name="Song C."/>
            <person name="Schmidt R."/>
            <person name="de Jager V."/>
            <person name="Krzyzanowska D."/>
            <person name="Jongedijk E."/>
            <person name="Cankar K."/>
            <person name="Beekwilder J."/>
            <person name="van Veen A."/>
            <person name="de Boer W."/>
            <person name="van Veen J.A."/>
            <person name="Garbeva P."/>
        </authorList>
    </citation>
    <scope>NUCLEOTIDE SEQUENCE [LARGE SCALE GENOMIC DNA]</scope>
    <source>
        <strain evidence="2 3">Ter6</strain>
    </source>
</reference>
<keyword evidence="1" id="KW-0812">Transmembrane</keyword>
<evidence type="ECO:0000313" key="3">
    <source>
        <dbReference type="Proteomes" id="UP000072421"/>
    </source>
</evidence>
<sequence>MLKNTRKAAIFAIVSICLSILIIYLFTPDSVLCRLDLERAQTVRHKNQ</sequence>
<feature type="transmembrane region" description="Helical" evidence="1">
    <location>
        <begin position="9"/>
        <end position="27"/>
    </location>
</feature>
<keyword evidence="1" id="KW-1133">Transmembrane helix</keyword>
<name>A0A127PFN8_9BURK</name>
<organism evidence="2">
    <name type="scientific">Collimonas fungivorans</name>
    <dbReference type="NCBI Taxonomy" id="158899"/>
    <lineage>
        <taxon>Bacteria</taxon>
        <taxon>Pseudomonadati</taxon>
        <taxon>Pseudomonadota</taxon>
        <taxon>Betaproteobacteria</taxon>
        <taxon>Burkholderiales</taxon>
        <taxon>Oxalobacteraceae</taxon>
        <taxon>Collimonas</taxon>
    </lineage>
</organism>
<evidence type="ECO:0000313" key="2">
    <source>
        <dbReference type="EMBL" id="AMO96557.1"/>
    </source>
</evidence>